<proteinExistence type="predicted"/>
<evidence type="ECO:0000259" key="2">
    <source>
        <dbReference type="PROSITE" id="PS50937"/>
    </source>
</evidence>
<sequence>MRMSELSTATGVAVPTLKFYRREGLLHAGETTSPNQARYDESHVARVRLVRAMVEIAGLSTASAQRVIAALDDGGMPLNSLFGVAQRAVTMPAALAHPEPAAADGDGTAEPEAADGPGARIIAELCARRGWHVHAGNPGLAMAARVLDAYAQLGRDDLLATVGAYADAADTVARADLAAVSGAGSVTAMTDVVVIGTVLGDGLLAGLRRIAQESESQRRFSAPPASLAADPEESC</sequence>
<reference evidence="3" key="1">
    <citation type="submission" date="2022-11" db="EMBL/GenBank/DDBJ databases">
        <title>Description of Microcella daejonensis nov. sp, isolated from riverside soil.</title>
        <authorList>
            <person name="Molina K.M."/>
            <person name="Kim S.B."/>
        </authorList>
    </citation>
    <scope>NUCLEOTIDE SEQUENCE</scope>
    <source>
        <strain evidence="3">MMS21-STM12</strain>
    </source>
</reference>
<protein>
    <submittedName>
        <fullName evidence="3">MerR family transcriptional regulator</fullName>
    </submittedName>
</protein>
<feature type="region of interest" description="Disordered" evidence="1">
    <location>
        <begin position="215"/>
        <end position="235"/>
    </location>
</feature>
<dbReference type="Gene3D" id="1.10.1660.10">
    <property type="match status" value="1"/>
</dbReference>
<dbReference type="RefSeq" id="WP_267781539.1">
    <property type="nucleotide sequence ID" value="NZ_CP113089.1"/>
</dbReference>
<dbReference type="PROSITE" id="PS50937">
    <property type="entry name" value="HTH_MERR_2"/>
    <property type="match status" value="1"/>
</dbReference>
<dbReference type="GO" id="GO:0003677">
    <property type="term" value="F:DNA binding"/>
    <property type="evidence" value="ECO:0007669"/>
    <property type="project" value="InterPro"/>
</dbReference>
<dbReference type="SUPFAM" id="SSF46955">
    <property type="entry name" value="Putative DNA-binding domain"/>
    <property type="match status" value="1"/>
</dbReference>
<dbReference type="CDD" id="cd04780">
    <property type="entry name" value="HTH_MerR-like_sg5"/>
    <property type="match status" value="1"/>
</dbReference>
<dbReference type="InterPro" id="IPR009061">
    <property type="entry name" value="DNA-bd_dom_put_sf"/>
</dbReference>
<dbReference type="Pfam" id="PF13411">
    <property type="entry name" value="MerR_1"/>
    <property type="match status" value="1"/>
</dbReference>
<dbReference type="EMBL" id="CP113089">
    <property type="protein sequence ID" value="WAB81753.1"/>
    <property type="molecule type" value="Genomic_DNA"/>
</dbReference>
<dbReference type="GO" id="GO:0006355">
    <property type="term" value="P:regulation of DNA-templated transcription"/>
    <property type="evidence" value="ECO:0007669"/>
    <property type="project" value="InterPro"/>
</dbReference>
<dbReference type="InterPro" id="IPR000551">
    <property type="entry name" value="MerR-type_HTH_dom"/>
</dbReference>
<accession>A0A9E8MLL3</accession>
<dbReference type="KEGG" id="mdb:OVN18_01660"/>
<dbReference type="Proteomes" id="UP001164706">
    <property type="component" value="Chromosome"/>
</dbReference>
<dbReference type="PRINTS" id="PR00040">
    <property type="entry name" value="HTHMERR"/>
</dbReference>
<evidence type="ECO:0000313" key="3">
    <source>
        <dbReference type="EMBL" id="WAB81753.1"/>
    </source>
</evidence>
<dbReference type="SMART" id="SM00422">
    <property type="entry name" value="HTH_MERR"/>
    <property type="match status" value="1"/>
</dbReference>
<evidence type="ECO:0000256" key="1">
    <source>
        <dbReference type="SAM" id="MobiDB-lite"/>
    </source>
</evidence>
<organism evidence="3 4">
    <name type="scientific">Microcella daejeonensis</name>
    <dbReference type="NCBI Taxonomy" id="2994971"/>
    <lineage>
        <taxon>Bacteria</taxon>
        <taxon>Bacillati</taxon>
        <taxon>Actinomycetota</taxon>
        <taxon>Actinomycetes</taxon>
        <taxon>Micrococcales</taxon>
        <taxon>Microbacteriaceae</taxon>
        <taxon>Microcella</taxon>
    </lineage>
</organism>
<keyword evidence="4" id="KW-1185">Reference proteome</keyword>
<name>A0A9E8MLL3_9MICO</name>
<feature type="domain" description="HTH merR-type" evidence="2">
    <location>
        <begin position="1"/>
        <end position="70"/>
    </location>
</feature>
<dbReference type="AlphaFoldDB" id="A0A9E8MLL3"/>
<gene>
    <name evidence="3" type="ORF">OVN18_01660</name>
</gene>
<evidence type="ECO:0000313" key="4">
    <source>
        <dbReference type="Proteomes" id="UP001164706"/>
    </source>
</evidence>